<dbReference type="Proteomes" id="UP000178256">
    <property type="component" value="Unassembled WGS sequence"/>
</dbReference>
<evidence type="ECO:0000313" key="3">
    <source>
        <dbReference type="Proteomes" id="UP000178256"/>
    </source>
</evidence>
<evidence type="ECO:0000313" key="2">
    <source>
        <dbReference type="EMBL" id="OGN26319.1"/>
    </source>
</evidence>
<dbReference type="STRING" id="1802697.A2925_00280"/>
<dbReference type="EMBL" id="MGKL01000006">
    <property type="protein sequence ID" value="OGN26319.1"/>
    <property type="molecule type" value="Genomic_DNA"/>
</dbReference>
<accession>A0A1F8GPF8</accession>
<sequence length="112" mass="13346">MKKHELNPGTKQRLESSSYTKPEKAETWVFESQESVNWITQLILNGEAVPEIGKTPKGRFLWLKIHKVNRETNEKTERLFYTEYGNDVRLFYDIFNRRGIEPEFQVIEDKKP</sequence>
<comment type="caution">
    <text evidence="2">The sequence shown here is derived from an EMBL/GenBank/DDBJ whole genome shotgun (WGS) entry which is preliminary data.</text>
</comment>
<gene>
    <name evidence="2" type="ORF">A2925_00280</name>
</gene>
<reference evidence="2 3" key="1">
    <citation type="journal article" date="2016" name="Nat. Commun.">
        <title>Thousands of microbial genomes shed light on interconnected biogeochemical processes in an aquifer system.</title>
        <authorList>
            <person name="Anantharaman K."/>
            <person name="Brown C.T."/>
            <person name="Hug L.A."/>
            <person name="Sharon I."/>
            <person name="Castelle C.J."/>
            <person name="Probst A.J."/>
            <person name="Thomas B.C."/>
            <person name="Singh A."/>
            <person name="Wilkins M.J."/>
            <person name="Karaoz U."/>
            <person name="Brodie E.L."/>
            <person name="Williams K.H."/>
            <person name="Hubbard S.S."/>
            <person name="Banfield J.F."/>
        </authorList>
    </citation>
    <scope>NUCLEOTIDE SEQUENCE [LARGE SCALE GENOMIC DNA]</scope>
</reference>
<feature type="region of interest" description="Disordered" evidence="1">
    <location>
        <begin position="1"/>
        <end position="23"/>
    </location>
</feature>
<name>A0A1F8GPF8_9BACT</name>
<protein>
    <submittedName>
        <fullName evidence="2">Uncharacterized protein</fullName>
    </submittedName>
</protein>
<evidence type="ECO:0000256" key="1">
    <source>
        <dbReference type="SAM" id="MobiDB-lite"/>
    </source>
</evidence>
<organism evidence="2 3">
    <name type="scientific">Candidatus Yanofskybacteria bacterium RIFCSPLOWO2_01_FULL_44_22</name>
    <dbReference type="NCBI Taxonomy" id="1802697"/>
    <lineage>
        <taxon>Bacteria</taxon>
        <taxon>Candidatus Yanofskyibacteriota</taxon>
    </lineage>
</organism>
<proteinExistence type="predicted"/>
<dbReference type="AlphaFoldDB" id="A0A1F8GPF8"/>